<evidence type="ECO:0000313" key="2">
    <source>
        <dbReference type="EMBL" id="TXK12457.1"/>
    </source>
</evidence>
<dbReference type="EMBL" id="VRSV01000001">
    <property type="protein sequence ID" value="TXK12457.1"/>
    <property type="molecule type" value="Genomic_DNA"/>
</dbReference>
<keyword evidence="1" id="KW-1133">Transmembrane helix</keyword>
<evidence type="ECO:0000313" key="3">
    <source>
        <dbReference type="Proteomes" id="UP000321034"/>
    </source>
</evidence>
<dbReference type="RefSeq" id="WP_147893184.1">
    <property type="nucleotide sequence ID" value="NZ_BAAANR010000001.1"/>
</dbReference>
<protein>
    <submittedName>
        <fullName evidence="2">Uncharacterized protein</fullName>
    </submittedName>
</protein>
<keyword evidence="3" id="KW-1185">Reference proteome</keyword>
<dbReference type="OrthoDB" id="9880484at2"/>
<keyword evidence="1" id="KW-0812">Transmembrane</keyword>
<name>A0A5C8I0J7_9MICO</name>
<keyword evidence="1" id="KW-0472">Membrane</keyword>
<comment type="caution">
    <text evidence="2">The sequence shown here is derived from an EMBL/GenBank/DDBJ whole genome shotgun (WGS) entry which is preliminary data.</text>
</comment>
<dbReference type="Proteomes" id="UP000321034">
    <property type="component" value="Unassembled WGS sequence"/>
</dbReference>
<dbReference type="AlphaFoldDB" id="A0A5C8I0J7"/>
<proteinExistence type="predicted"/>
<accession>A0A5C8I0J7</accession>
<reference evidence="2 3" key="1">
    <citation type="submission" date="2019-08" db="EMBL/GenBank/DDBJ databases">
        <authorList>
            <person name="Dong K."/>
        </authorList>
    </citation>
    <scope>NUCLEOTIDE SEQUENCE [LARGE SCALE GENOMIC DNA]</scope>
    <source>
        <strain evidence="2 3">JCM14558</strain>
    </source>
</reference>
<sequence length="63" mass="6509">MALTAPNPLLHKRSAHAREMPRWCAGILAIAGNIVILGIVATAGALMLAAAALVFGTAFLEQL</sequence>
<gene>
    <name evidence="2" type="ORF">FVP77_02985</name>
</gene>
<organism evidence="2 3">
    <name type="scientific">Microbacterium hatanonis</name>
    <dbReference type="NCBI Taxonomy" id="404366"/>
    <lineage>
        <taxon>Bacteria</taxon>
        <taxon>Bacillati</taxon>
        <taxon>Actinomycetota</taxon>
        <taxon>Actinomycetes</taxon>
        <taxon>Micrococcales</taxon>
        <taxon>Microbacteriaceae</taxon>
        <taxon>Microbacterium</taxon>
    </lineage>
</organism>
<evidence type="ECO:0000256" key="1">
    <source>
        <dbReference type="SAM" id="Phobius"/>
    </source>
</evidence>
<feature type="transmembrane region" description="Helical" evidence="1">
    <location>
        <begin position="27"/>
        <end position="60"/>
    </location>
</feature>